<gene>
    <name evidence="2" type="ORF">rosag_12860</name>
</gene>
<dbReference type="PROSITE" id="PS51257">
    <property type="entry name" value="PROKAR_LIPOPROTEIN"/>
    <property type="match status" value="1"/>
</dbReference>
<evidence type="ECO:0008006" key="4">
    <source>
        <dbReference type="Google" id="ProtNLM"/>
    </source>
</evidence>
<reference evidence="2" key="1">
    <citation type="submission" date="2022-08" db="EMBL/GenBank/DDBJ databases">
        <title>Draft genome sequencing of Roseisolibacter agri AW1220.</title>
        <authorList>
            <person name="Tobiishi Y."/>
            <person name="Tonouchi A."/>
        </authorList>
    </citation>
    <scope>NUCLEOTIDE SEQUENCE</scope>
    <source>
        <strain evidence="2">AW1220</strain>
    </source>
</reference>
<proteinExistence type="predicted"/>
<dbReference type="AlphaFoldDB" id="A0AA37QFG8"/>
<keyword evidence="1" id="KW-0732">Signal</keyword>
<sequence>MPAPVTRSVPRSATRSIGALLLIAACAPPPPPVVAPPAAAHPPSPGAALVALTAAADSASPCPPEMQVAEVHNPLPERAFVSITTNVWQVFYLDTPFAPDEVRRVRLPGRMRAMRADAASEPWRVAPSVRLTAAQQVRQEATTIPRSQPSRRIYVRMACAM</sequence>
<protein>
    <recommendedName>
        <fullName evidence="4">Lipoprotein</fullName>
    </recommendedName>
</protein>
<dbReference type="EMBL" id="BRXS01000002">
    <property type="protein sequence ID" value="GLC24773.1"/>
    <property type="molecule type" value="Genomic_DNA"/>
</dbReference>
<feature type="signal peptide" evidence="1">
    <location>
        <begin position="1"/>
        <end position="35"/>
    </location>
</feature>
<accession>A0AA37QFG8</accession>
<feature type="chain" id="PRO_5041298159" description="Lipoprotein" evidence="1">
    <location>
        <begin position="36"/>
        <end position="161"/>
    </location>
</feature>
<keyword evidence="3" id="KW-1185">Reference proteome</keyword>
<dbReference type="RefSeq" id="WP_284349218.1">
    <property type="nucleotide sequence ID" value="NZ_BRXS01000002.1"/>
</dbReference>
<evidence type="ECO:0000313" key="2">
    <source>
        <dbReference type="EMBL" id="GLC24773.1"/>
    </source>
</evidence>
<evidence type="ECO:0000313" key="3">
    <source>
        <dbReference type="Proteomes" id="UP001161325"/>
    </source>
</evidence>
<name>A0AA37QFG8_9BACT</name>
<organism evidence="2 3">
    <name type="scientific">Roseisolibacter agri</name>
    <dbReference type="NCBI Taxonomy" id="2014610"/>
    <lineage>
        <taxon>Bacteria</taxon>
        <taxon>Pseudomonadati</taxon>
        <taxon>Gemmatimonadota</taxon>
        <taxon>Gemmatimonadia</taxon>
        <taxon>Gemmatimonadales</taxon>
        <taxon>Gemmatimonadaceae</taxon>
        <taxon>Roseisolibacter</taxon>
    </lineage>
</organism>
<evidence type="ECO:0000256" key="1">
    <source>
        <dbReference type="SAM" id="SignalP"/>
    </source>
</evidence>
<dbReference type="Proteomes" id="UP001161325">
    <property type="component" value="Unassembled WGS sequence"/>
</dbReference>
<comment type="caution">
    <text evidence="2">The sequence shown here is derived from an EMBL/GenBank/DDBJ whole genome shotgun (WGS) entry which is preliminary data.</text>
</comment>